<dbReference type="PANTHER" id="PTHR43165">
    <property type="entry name" value="METALLOPHOSPHOESTERASE"/>
    <property type="match status" value="1"/>
</dbReference>
<proteinExistence type="inferred from homology"/>
<comment type="caution">
    <text evidence="3">The sequence shown here is derived from an EMBL/GenBank/DDBJ whole genome shotgun (WGS) entry which is preliminary data.</text>
</comment>
<dbReference type="Pfam" id="PF12850">
    <property type="entry name" value="Metallophos_2"/>
    <property type="match status" value="1"/>
</dbReference>
<sequence>MIIGLISDSHGNIEYVKTIGRYFKDKAGVNLIVHLGDECDDADAINGLGIDIIKIPDVCSNYYHDPEIPNIIIKDIEGAKVLMTHSPQIPPECLSKDLKAVFYGHTHIARIEDKKGTLWVNPGHLREIDKRGNSASFAVVDINGGKLDARIIRYSDIT</sequence>
<gene>
    <name evidence="3" type="ORF">COW11_00720</name>
</gene>
<name>A0A2J0LGG1_9BACT</name>
<dbReference type="AlphaFoldDB" id="A0A2J0LGG1"/>
<dbReference type="EMBL" id="PFGP01000017">
    <property type="protein sequence ID" value="PIW66931.1"/>
    <property type="molecule type" value="Genomic_DNA"/>
</dbReference>
<feature type="domain" description="Calcineurin-like phosphoesterase" evidence="2">
    <location>
        <begin position="1"/>
        <end position="143"/>
    </location>
</feature>
<protein>
    <recommendedName>
        <fullName evidence="2">Calcineurin-like phosphoesterase domain-containing protein</fullName>
    </recommendedName>
</protein>
<dbReference type="PANTHER" id="PTHR43165:SF1">
    <property type="entry name" value="PHOSPHODIESTERASE MJ0936"/>
    <property type="match status" value="1"/>
</dbReference>
<dbReference type="InterPro" id="IPR029052">
    <property type="entry name" value="Metallo-depent_PP-like"/>
</dbReference>
<dbReference type="SUPFAM" id="SSF56300">
    <property type="entry name" value="Metallo-dependent phosphatases"/>
    <property type="match status" value="1"/>
</dbReference>
<evidence type="ECO:0000259" key="2">
    <source>
        <dbReference type="Pfam" id="PF12850"/>
    </source>
</evidence>
<organism evidence="3 4">
    <name type="scientific">Candidatus Taenaricola geysiri</name>
    <dbReference type="NCBI Taxonomy" id="1974752"/>
    <lineage>
        <taxon>Bacteria</taxon>
        <taxon>Pseudomonadati</taxon>
        <taxon>Candidatus Omnitrophota</taxon>
        <taxon>Candidatus Taenaricola</taxon>
    </lineage>
</organism>
<dbReference type="Proteomes" id="UP000231267">
    <property type="component" value="Unassembled WGS sequence"/>
</dbReference>
<accession>A0A2J0LGG1</accession>
<evidence type="ECO:0000313" key="3">
    <source>
        <dbReference type="EMBL" id="PIW66931.1"/>
    </source>
</evidence>
<reference evidence="3 4" key="1">
    <citation type="submission" date="2017-09" db="EMBL/GenBank/DDBJ databases">
        <title>Depth-based differentiation of microbial function through sediment-hosted aquifers and enrichment of novel symbionts in the deep terrestrial subsurface.</title>
        <authorList>
            <person name="Probst A.J."/>
            <person name="Ladd B."/>
            <person name="Jarett J.K."/>
            <person name="Geller-Mcgrath D.E."/>
            <person name="Sieber C.M."/>
            <person name="Emerson J.B."/>
            <person name="Anantharaman K."/>
            <person name="Thomas B.C."/>
            <person name="Malmstrom R."/>
            <person name="Stieglmeier M."/>
            <person name="Klingl A."/>
            <person name="Woyke T."/>
            <person name="Ryan C.M."/>
            <person name="Banfield J.F."/>
        </authorList>
    </citation>
    <scope>NUCLEOTIDE SEQUENCE [LARGE SCALE GENOMIC DNA]</scope>
    <source>
        <strain evidence="3">CG12_big_fil_rev_8_21_14_0_65_43_15</strain>
    </source>
</reference>
<evidence type="ECO:0000313" key="4">
    <source>
        <dbReference type="Proteomes" id="UP000231267"/>
    </source>
</evidence>
<dbReference type="Gene3D" id="3.60.21.10">
    <property type="match status" value="1"/>
</dbReference>
<evidence type="ECO:0000256" key="1">
    <source>
        <dbReference type="ARBA" id="ARBA00008950"/>
    </source>
</evidence>
<dbReference type="InterPro" id="IPR053193">
    <property type="entry name" value="MetalloPDE_YfcE-like"/>
</dbReference>
<dbReference type="InterPro" id="IPR024654">
    <property type="entry name" value="Calcineurin-like_PHP_lpxH"/>
</dbReference>
<comment type="similarity">
    <text evidence="1">Belongs to the metallophosphoesterase superfamily. YfcE family.</text>
</comment>